<dbReference type="EMBL" id="JBBJBU010000003">
    <property type="protein sequence ID" value="KAK7206062.1"/>
    <property type="molecule type" value="Genomic_DNA"/>
</dbReference>
<keyword evidence="9" id="KW-0472">Membrane</keyword>
<evidence type="ECO:0000256" key="10">
    <source>
        <dbReference type="SAM" id="MobiDB-lite"/>
    </source>
</evidence>
<evidence type="ECO:0000313" key="11">
    <source>
        <dbReference type="EMBL" id="KAK7206062.1"/>
    </source>
</evidence>
<name>A0ABR1F891_9ASCO</name>
<evidence type="ECO:0000256" key="8">
    <source>
        <dbReference type="ARBA" id="ARBA00023242"/>
    </source>
</evidence>
<feature type="compositionally biased region" description="Acidic residues" evidence="10">
    <location>
        <begin position="58"/>
        <end position="87"/>
    </location>
</feature>
<sequence length="812" mass="90885">MSSQPTFNFGVGANSGGFMSNNSSSSAFSFGGSKQPMFGASSASASGFMASTSHQKMDEDEQSDQEEEEEEEEEDEEDDDDDYDYDYDDFGVTSLPDAPVARGMLPEFSKRDRTLKFLMDPVLSEGAAWIARKHLKADKVDGPVLPEETKLYPALVPGTKRAPEYSSFIVESHNLFIQLQLAAQEAAASTQQPTIEDERILPRFANQFLQVVDAWRRRVPSALEPSLSDAYVLCHCLVATYFVDPSVTRAEAVMNWLNQSMPRPTTEETRDIMTSLRPVDQPGFWNLVHLTATRGLFLQCSNCLKQSAIIAPDQATLGVLQSAISVLESAPKGTQAFLAHRQWRARAITFGDDAARLADPGLRHGLTTLSRILRGDINTLFAFSETWQEATAALFLLHDPSPARLTEYFDLATKEFPIDSTLLVDEGCAALFANNIAKALVCAEGLDICVAAHMADFCDRQRMLDDFIDVETIERPSIRDYLFIRHAEVCFAMPELFVVGVAYLRDTDVKENVTLIRNIVTQIYPEDEEMVEHLLVVCDDVGLDTEKGEIVTAWSKLQLSRNEIGSALHWLSSVHNYVDTRAVVWTLVERSLLQGGACPLPDAILGEFLTSPGLCPDVIREFIAPYAIYYSYRQQLMQISSSCSEEDEEEEEGGRGSLKEAAMHLASLIQFAYLPRKYALALIAELLALLQLAPNFADERAGSGMLLPIADMSQIMTLFYKLEKDKREFSQSFEFLCDVLGEGRREFVESRRMQKNHSESFDWRVQFVAGDGLDVEEEGERKRVEKVAAKVCRVMRESLVKEISRAYLEQEQ</sequence>
<evidence type="ECO:0000256" key="1">
    <source>
        <dbReference type="ARBA" id="ARBA00004567"/>
    </source>
</evidence>
<evidence type="ECO:0000313" key="12">
    <source>
        <dbReference type="Proteomes" id="UP001498771"/>
    </source>
</evidence>
<keyword evidence="5 9" id="KW-0653">Protein transport</keyword>
<keyword evidence="6 9" id="KW-0811">Translocation</keyword>
<evidence type="ECO:0000256" key="6">
    <source>
        <dbReference type="ARBA" id="ARBA00023010"/>
    </source>
</evidence>
<keyword evidence="7 9" id="KW-0906">Nuclear pore complex</keyword>
<comment type="subunit">
    <text evidence="9">Component of the nuclear pore complex (NPC).</text>
</comment>
<feature type="region of interest" description="Disordered" evidence="10">
    <location>
        <begin position="1"/>
        <end position="87"/>
    </location>
</feature>
<proteinExistence type="inferred from homology"/>
<comment type="subcellular location">
    <subcellularLocation>
        <location evidence="1 9">Nucleus</location>
        <location evidence="1 9">Nuclear pore complex</location>
    </subcellularLocation>
</comment>
<keyword evidence="3 9" id="KW-0813">Transport</keyword>
<accession>A0ABR1F891</accession>
<keyword evidence="4 9" id="KW-0509">mRNA transport</keyword>
<evidence type="ECO:0000256" key="7">
    <source>
        <dbReference type="ARBA" id="ARBA00023132"/>
    </source>
</evidence>
<organism evidence="11 12">
    <name type="scientific">Myxozyma melibiosi</name>
    <dbReference type="NCBI Taxonomy" id="54550"/>
    <lineage>
        <taxon>Eukaryota</taxon>
        <taxon>Fungi</taxon>
        <taxon>Dikarya</taxon>
        <taxon>Ascomycota</taxon>
        <taxon>Saccharomycotina</taxon>
        <taxon>Lipomycetes</taxon>
        <taxon>Lipomycetales</taxon>
        <taxon>Lipomycetaceae</taxon>
        <taxon>Myxozyma</taxon>
    </lineage>
</organism>
<gene>
    <name evidence="11" type="ORF">BZA70DRAFT_123065</name>
</gene>
<evidence type="ECO:0000256" key="3">
    <source>
        <dbReference type="ARBA" id="ARBA00022448"/>
    </source>
</evidence>
<dbReference type="InterPro" id="IPR011502">
    <property type="entry name" value="Nucleoporin_Nup85"/>
</dbReference>
<dbReference type="RefSeq" id="XP_064769095.1">
    <property type="nucleotide sequence ID" value="XM_064909513.1"/>
</dbReference>
<dbReference type="PANTHER" id="PTHR13373:SF21">
    <property type="entry name" value="NUCLEAR PORE COMPLEX PROTEIN NUP85"/>
    <property type="match status" value="1"/>
</dbReference>
<comment type="caution">
    <text evidence="11">The sequence shown here is derived from an EMBL/GenBank/DDBJ whole genome shotgun (WGS) entry which is preliminary data.</text>
</comment>
<dbReference type="GeneID" id="90035025"/>
<comment type="function">
    <text evidence="9">Functions as a component of the nuclear pore complex (NPC).</text>
</comment>
<evidence type="ECO:0000256" key="5">
    <source>
        <dbReference type="ARBA" id="ARBA00022927"/>
    </source>
</evidence>
<dbReference type="PANTHER" id="PTHR13373">
    <property type="entry name" value="FROUNT PROTEIN-RELATED"/>
    <property type="match status" value="1"/>
</dbReference>
<reference evidence="11 12" key="1">
    <citation type="submission" date="2024-03" db="EMBL/GenBank/DDBJ databases">
        <title>Genome-scale model development and genomic sequencing of the oleaginous clade Lipomyces.</title>
        <authorList>
            <consortium name="Lawrence Berkeley National Laboratory"/>
            <person name="Czajka J.J."/>
            <person name="Han Y."/>
            <person name="Kim J."/>
            <person name="Mondo S.J."/>
            <person name="Hofstad B.A."/>
            <person name="Robles A."/>
            <person name="Haridas S."/>
            <person name="Riley R."/>
            <person name="LaButti K."/>
            <person name="Pangilinan J."/>
            <person name="Andreopoulos W."/>
            <person name="Lipzen A."/>
            <person name="Yan J."/>
            <person name="Wang M."/>
            <person name="Ng V."/>
            <person name="Grigoriev I.V."/>
            <person name="Spatafora J.W."/>
            <person name="Magnuson J.K."/>
            <person name="Baker S.E."/>
            <person name="Pomraning K.R."/>
        </authorList>
    </citation>
    <scope>NUCLEOTIDE SEQUENCE [LARGE SCALE GENOMIC DNA]</scope>
    <source>
        <strain evidence="11 12">Phaff 52-87</strain>
    </source>
</reference>
<keyword evidence="8 9" id="KW-0539">Nucleus</keyword>
<evidence type="ECO:0000256" key="2">
    <source>
        <dbReference type="ARBA" id="ARBA00005573"/>
    </source>
</evidence>
<comment type="similarity">
    <text evidence="2 9">Belongs to the nucleoporin Nup85 family.</text>
</comment>
<feature type="compositionally biased region" description="Low complexity" evidence="10">
    <location>
        <begin position="16"/>
        <end position="51"/>
    </location>
</feature>
<evidence type="ECO:0000256" key="9">
    <source>
        <dbReference type="RuleBase" id="RU365073"/>
    </source>
</evidence>
<dbReference type="Proteomes" id="UP001498771">
    <property type="component" value="Unassembled WGS sequence"/>
</dbReference>
<protein>
    <recommendedName>
        <fullName evidence="9">Nuclear pore complex protein Nup85</fullName>
    </recommendedName>
</protein>
<evidence type="ECO:0000256" key="4">
    <source>
        <dbReference type="ARBA" id="ARBA00022816"/>
    </source>
</evidence>
<dbReference type="Pfam" id="PF07575">
    <property type="entry name" value="Nucleopor_Nup85"/>
    <property type="match status" value="1"/>
</dbReference>
<keyword evidence="12" id="KW-1185">Reference proteome</keyword>